<evidence type="ECO:0000313" key="2">
    <source>
        <dbReference type="Proteomes" id="UP000190896"/>
    </source>
</evidence>
<gene>
    <name evidence="1" type="ORF">BOW51_07790</name>
</gene>
<evidence type="ECO:0000313" key="1">
    <source>
        <dbReference type="EMBL" id="OOZ36308.1"/>
    </source>
</evidence>
<dbReference type="AlphaFoldDB" id="A0A1T2KTW4"/>
<reference evidence="1 2" key="1">
    <citation type="submission" date="2016-11" db="EMBL/GenBank/DDBJ databases">
        <title>Mixed transmission modes and dynamic genome evolution in an obligate animal-bacterial symbiosis.</title>
        <authorList>
            <person name="Russell S.L."/>
            <person name="Corbett-Detig R.B."/>
            <person name="Cavanaugh C.M."/>
        </authorList>
    </citation>
    <scope>NUCLEOTIDE SEQUENCE [LARGE SCALE GENOMIC DNA]</scope>
    <source>
        <strain evidence="1">Se-Cadez</strain>
    </source>
</reference>
<keyword evidence="2" id="KW-1185">Reference proteome</keyword>
<accession>A0A1T2KTW4</accession>
<proteinExistence type="predicted"/>
<dbReference type="Proteomes" id="UP000190896">
    <property type="component" value="Unassembled WGS sequence"/>
</dbReference>
<organism evidence="1 2">
    <name type="scientific">Solemya velesiana gill symbiont</name>
    <dbReference type="NCBI Taxonomy" id="1918948"/>
    <lineage>
        <taxon>Bacteria</taxon>
        <taxon>Pseudomonadati</taxon>
        <taxon>Pseudomonadota</taxon>
        <taxon>Gammaproteobacteria</taxon>
        <taxon>sulfur-oxidizing symbionts</taxon>
    </lineage>
</organism>
<protein>
    <submittedName>
        <fullName evidence="1">Uncharacterized protein</fullName>
    </submittedName>
</protein>
<dbReference type="EMBL" id="MPRJ01000045">
    <property type="protein sequence ID" value="OOZ36308.1"/>
    <property type="molecule type" value="Genomic_DNA"/>
</dbReference>
<sequence length="74" mass="8209">MSKEPLQPKGLFLARDGLMSRRTWMFESDLCTGSTDRKLLHAFPALPPSMAVVCRGRRDAQERLAMDGLNMAAG</sequence>
<name>A0A1T2KTW4_9GAMM</name>
<comment type="caution">
    <text evidence="1">The sequence shown here is derived from an EMBL/GenBank/DDBJ whole genome shotgun (WGS) entry which is preliminary data.</text>
</comment>